<gene>
    <name evidence="1" type="ORF">OPV22_027665</name>
</gene>
<keyword evidence="2" id="KW-1185">Reference proteome</keyword>
<evidence type="ECO:0000313" key="1">
    <source>
        <dbReference type="EMBL" id="KAJ8465113.1"/>
    </source>
</evidence>
<reference evidence="1 2" key="1">
    <citation type="submission" date="2022-12" db="EMBL/GenBank/DDBJ databases">
        <title>Chromosome-scale assembly of the Ensete ventricosum genome.</title>
        <authorList>
            <person name="Dussert Y."/>
            <person name="Stocks J."/>
            <person name="Wendawek A."/>
            <person name="Woldeyes F."/>
            <person name="Nichols R.A."/>
            <person name="Borrell J.S."/>
        </authorList>
    </citation>
    <scope>NUCLEOTIDE SEQUENCE [LARGE SCALE GENOMIC DNA]</scope>
    <source>
        <strain evidence="2">cv. Maze</strain>
        <tissue evidence="1">Seeds</tissue>
    </source>
</reference>
<organism evidence="1 2">
    <name type="scientific">Ensete ventricosum</name>
    <name type="common">Abyssinian banana</name>
    <name type="synonym">Musa ensete</name>
    <dbReference type="NCBI Taxonomy" id="4639"/>
    <lineage>
        <taxon>Eukaryota</taxon>
        <taxon>Viridiplantae</taxon>
        <taxon>Streptophyta</taxon>
        <taxon>Embryophyta</taxon>
        <taxon>Tracheophyta</taxon>
        <taxon>Spermatophyta</taxon>
        <taxon>Magnoliopsida</taxon>
        <taxon>Liliopsida</taxon>
        <taxon>Zingiberales</taxon>
        <taxon>Musaceae</taxon>
        <taxon>Ensete</taxon>
    </lineage>
</organism>
<sequence length="150" mass="16708">MLLLPGPLISLTRTPRTTNSHAQKSILFSRFKSCQPRSTCIPPTLIKIETTNSSRSKCHLPACDYLPNETGAMLHPHRTRIRHYRTSISSSPPAIFSARDGESSWIETLGVALRAITELIAKARTHRRPLSPPPTHLLYCGLPLSFTPFP</sequence>
<evidence type="ECO:0000313" key="2">
    <source>
        <dbReference type="Proteomes" id="UP001222027"/>
    </source>
</evidence>
<evidence type="ECO:0008006" key="3">
    <source>
        <dbReference type="Google" id="ProtNLM"/>
    </source>
</evidence>
<comment type="caution">
    <text evidence="1">The sequence shown here is derived from an EMBL/GenBank/DDBJ whole genome shotgun (WGS) entry which is preliminary data.</text>
</comment>
<accession>A0AAV8PW07</accession>
<dbReference type="EMBL" id="JAQQAF010000008">
    <property type="protein sequence ID" value="KAJ8465113.1"/>
    <property type="molecule type" value="Genomic_DNA"/>
</dbReference>
<proteinExistence type="predicted"/>
<name>A0AAV8PW07_ENSVE</name>
<protein>
    <recommendedName>
        <fullName evidence="3">PH domain-containing protein</fullName>
    </recommendedName>
</protein>
<dbReference type="Proteomes" id="UP001222027">
    <property type="component" value="Unassembled WGS sequence"/>
</dbReference>
<dbReference type="AlphaFoldDB" id="A0AAV8PW07"/>